<evidence type="ECO:0000313" key="3">
    <source>
        <dbReference type="EMBL" id="BCB79612.1"/>
    </source>
</evidence>
<protein>
    <recommendedName>
        <fullName evidence="5">Transposase IS204/IS1001/IS1096/IS1165 zinc-finger domain-containing protein</fullName>
    </recommendedName>
</protein>
<dbReference type="AlphaFoldDB" id="A0A6F8Y0G9"/>
<evidence type="ECO:0000256" key="1">
    <source>
        <dbReference type="SAM" id="MobiDB-lite"/>
    </source>
</evidence>
<reference evidence="3 4" key="2">
    <citation type="submission" date="2020-03" db="EMBL/GenBank/DDBJ databases">
        <authorList>
            <person name="Ichikawa N."/>
            <person name="Kimura A."/>
            <person name="Kitahashi Y."/>
            <person name="Uohara A."/>
        </authorList>
    </citation>
    <scope>NUCLEOTIDE SEQUENCE [LARGE SCALE GENOMIC DNA]</scope>
    <source>
        <strain evidence="3 4">NBRC 107702</strain>
    </source>
</reference>
<accession>A0A6F8Y0G9</accession>
<keyword evidence="2" id="KW-0472">Membrane</keyword>
<dbReference type="KEGG" id="pfla:Pflav_060220"/>
<feature type="transmembrane region" description="Helical" evidence="2">
    <location>
        <begin position="6"/>
        <end position="24"/>
    </location>
</feature>
<dbReference type="EMBL" id="AP022870">
    <property type="protein sequence ID" value="BCB79612.1"/>
    <property type="molecule type" value="Genomic_DNA"/>
</dbReference>
<organism evidence="3 4">
    <name type="scientific">Phytohabitans flavus</name>
    <dbReference type="NCBI Taxonomy" id="1076124"/>
    <lineage>
        <taxon>Bacteria</taxon>
        <taxon>Bacillati</taxon>
        <taxon>Actinomycetota</taxon>
        <taxon>Actinomycetes</taxon>
        <taxon>Micromonosporales</taxon>
        <taxon>Micromonosporaceae</taxon>
    </lineage>
</organism>
<evidence type="ECO:0000313" key="4">
    <source>
        <dbReference type="Proteomes" id="UP000502508"/>
    </source>
</evidence>
<keyword evidence="2" id="KW-0812">Transmembrane</keyword>
<feature type="region of interest" description="Disordered" evidence="1">
    <location>
        <begin position="72"/>
        <end position="119"/>
    </location>
</feature>
<evidence type="ECO:0008006" key="5">
    <source>
        <dbReference type="Google" id="ProtNLM"/>
    </source>
</evidence>
<reference evidence="3 4" key="1">
    <citation type="submission" date="2020-03" db="EMBL/GenBank/DDBJ databases">
        <title>Whole genome shotgun sequence of Phytohabitans flavus NBRC 107702.</title>
        <authorList>
            <person name="Komaki H."/>
            <person name="Tamura T."/>
        </authorList>
    </citation>
    <scope>NUCLEOTIDE SEQUENCE [LARGE SCALE GENOMIC DNA]</scope>
    <source>
        <strain evidence="3 4">NBRC 107702</strain>
    </source>
</reference>
<keyword evidence="2" id="KW-1133">Transmembrane helix</keyword>
<gene>
    <name evidence="3" type="ORF">Pflav_060220</name>
</gene>
<name>A0A6F8Y0G9_9ACTN</name>
<proteinExistence type="predicted"/>
<dbReference type="RefSeq" id="WP_377307889.1">
    <property type="nucleotide sequence ID" value="NZ_JBHTHL010000001.1"/>
</dbReference>
<sequence>MVDTFVGLADAALGGCTVVIYLLVRRLKCVSEACPAVTFVEQVEDLPRPHARRTPLLQQILAKIAVALAARPAARPSSRQRHPATARAADLTALCRASGPPPALHRRSHHAPTTTPYQG</sequence>
<keyword evidence="4" id="KW-1185">Reference proteome</keyword>
<dbReference type="Proteomes" id="UP000502508">
    <property type="component" value="Chromosome"/>
</dbReference>
<evidence type="ECO:0000256" key="2">
    <source>
        <dbReference type="SAM" id="Phobius"/>
    </source>
</evidence>